<comment type="caution">
    <text evidence="2">The sequence shown here is derived from an EMBL/GenBank/DDBJ whole genome shotgun (WGS) entry which is preliminary data.</text>
</comment>
<name>A0A8J6NFC8_9BACT</name>
<evidence type="ECO:0000256" key="1">
    <source>
        <dbReference type="SAM" id="Phobius"/>
    </source>
</evidence>
<reference evidence="2 3" key="1">
    <citation type="submission" date="2020-08" db="EMBL/GenBank/DDBJ databases">
        <title>Bridging the membrane lipid divide: bacteria of the FCB group superphylum have the potential to synthesize archaeal ether lipids.</title>
        <authorList>
            <person name="Villanueva L."/>
            <person name="Von Meijenfeldt F.A.B."/>
            <person name="Westbye A.B."/>
            <person name="Yadav S."/>
            <person name="Hopmans E.C."/>
            <person name="Dutilh B.E."/>
            <person name="Sinninghe Damste J.S."/>
        </authorList>
    </citation>
    <scope>NUCLEOTIDE SEQUENCE [LARGE SCALE GENOMIC DNA]</scope>
    <source>
        <strain evidence="2">NIOZ-UU47</strain>
    </source>
</reference>
<keyword evidence="1" id="KW-0472">Membrane</keyword>
<evidence type="ECO:0000313" key="3">
    <source>
        <dbReference type="Proteomes" id="UP000614424"/>
    </source>
</evidence>
<dbReference type="InterPro" id="IPR027853">
    <property type="entry name" value="DUF4492"/>
</dbReference>
<accession>A0A8J6NFC8</accession>
<keyword evidence="1" id="KW-1133">Transmembrane helix</keyword>
<dbReference type="Proteomes" id="UP000614424">
    <property type="component" value="Unassembled WGS sequence"/>
</dbReference>
<gene>
    <name evidence="2" type="ORF">H8E41_08060</name>
</gene>
<proteinExistence type="predicted"/>
<protein>
    <submittedName>
        <fullName evidence="2">DUF4492 domain-containing protein</fullName>
    </submittedName>
</protein>
<keyword evidence="1" id="KW-0812">Transmembrane</keyword>
<dbReference type="Pfam" id="PF14899">
    <property type="entry name" value="DUF4492"/>
    <property type="match status" value="1"/>
</dbReference>
<feature type="transmembrane region" description="Helical" evidence="1">
    <location>
        <begin position="21"/>
        <end position="41"/>
    </location>
</feature>
<dbReference type="AlphaFoldDB" id="A0A8J6NFC8"/>
<sequence>MLREISQFYIDGFRSMRVGRKLWIIIFIKLFIMFGVLKIYFFPNYLNTNFPTDETRAEHVLDKITVYPQ</sequence>
<dbReference type="EMBL" id="JACNJZ010000109">
    <property type="protein sequence ID" value="MBC8317848.1"/>
    <property type="molecule type" value="Genomic_DNA"/>
</dbReference>
<organism evidence="2 3">
    <name type="scientific">Candidatus Desulfobia pelagia</name>
    <dbReference type="NCBI Taxonomy" id="2841692"/>
    <lineage>
        <taxon>Bacteria</taxon>
        <taxon>Pseudomonadati</taxon>
        <taxon>Thermodesulfobacteriota</taxon>
        <taxon>Desulfobulbia</taxon>
        <taxon>Desulfobulbales</taxon>
        <taxon>Desulfobulbaceae</taxon>
        <taxon>Candidatus Desulfobia</taxon>
    </lineage>
</organism>
<evidence type="ECO:0000313" key="2">
    <source>
        <dbReference type="EMBL" id="MBC8317848.1"/>
    </source>
</evidence>